<protein>
    <submittedName>
        <fullName evidence="3">GGDEF domain-containing protein</fullName>
    </submittedName>
</protein>
<keyword evidence="1" id="KW-0812">Transmembrane</keyword>
<keyword evidence="1" id="KW-1133">Transmembrane helix</keyword>
<keyword evidence="1" id="KW-0472">Membrane</keyword>
<dbReference type="SMART" id="SM00267">
    <property type="entry name" value="GGDEF"/>
    <property type="match status" value="1"/>
</dbReference>
<dbReference type="Gene3D" id="6.10.340.10">
    <property type="match status" value="1"/>
</dbReference>
<dbReference type="InterPro" id="IPR043128">
    <property type="entry name" value="Rev_trsase/Diguanyl_cyclase"/>
</dbReference>
<evidence type="ECO:0000259" key="2">
    <source>
        <dbReference type="PROSITE" id="PS50887"/>
    </source>
</evidence>
<sequence>MLLYISFWSLFKGGIIVMPSSRKPLKRSVFIGCTTFILILCLILSTLTYFTYTDSLYESYEKRMSDIIDYVQSHIDIEDLSECVETGVESKKYKELMNFMDAIMEDFDIHYLYIVYPIIDEKPGMFNILSADTKYGRQYEPDGYYLGSISYADYAIDELKLYYDAMMTNDGRDITFFKDFSSWGYDYTGARALIDSKGNKFALLCVDIEISELLKDIGNYTFANIMLIVALGTIFIALFLTWINRNFTDPITKLEKSVVEFADIAHEQKDPKKLIYHAPDISTKNEVESLKDAIERLSVDMREYVTDMVDAQGKVEDMKSKVSRMDMVAYQDALTHVKNKAWYDDVTKRVDNDIADGKAKFGIVMLDLNNLKKINDNYGHDHGNDYIVGACHEVCIIYDHSPVFRIGGDEFVVLLEKNDLDNKDVLYQKLRDTFDKVSKDESKEPWERYSVAAGMAIYDSSIDKSMDDVFKRADELMYQDKMESKMARG</sequence>
<feature type="transmembrane region" description="Helical" evidence="1">
    <location>
        <begin position="29"/>
        <end position="52"/>
    </location>
</feature>
<dbReference type="Gene3D" id="3.30.70.270">
    <property type="match status" value="1"/>
</dbReference>
<dbReference type="PANTHER" id="PTHR45138:SF9">
    <property type="entry name" value="DIGUANYLATE CYCLASE DGCM-RELATED"/>
    <property type="match status" value="1"/>
</dbReference>
<dbReference type="InterPro" id="IPR050469">
    <property type="entry name" value="Diguanylate_Cyclase"/>
</dbReference>
<dbReference type="PROSITE" id="PS50887">
    <property type="entry name" value="GGDEF"/>
    <property type="match status" value="1"/>
</dbReference>
<evidence type="ECO:0000313" key="4">
    <source>
        <dbReference type="Proteomes" id="UP000245488"/>
    </source>
</evidence>
<gene>
    <name evidence="3" type="ORF">CPT75_08470</name>
</gene>
<reference evidence="3 4" key="1">
    <citation type="submission" date="2017-09" db="EMBL/GenBank/DDBJ databases">
        <title>High-quality draft genome sequence of Butyrivibrio fibrisolvens INBov1, isolated from cow rumen.</title>
        <authorList>
            <person name="Rodriguez Hernaez J."/>
            <person name="Rivarola M."/>
            <person name="Paniego N."/>
            <person name="Cravero S."/>
            <person name="Ceron Cucchi M."/>
            <person name="Martinez M.C."/>
        </authorList>
    </citation>
    <scope>NUCLEOTIDE SEQUENCE [LARGE SCALE GENOMIC DNA]</scope>
    <source>
        <strain evidence="3 4">INBov1</strain>
    </source>
</reference>
<dbReference type="EMBL" id="NXNG01000001">
    <property type="protein sequence ID" value="PWT27134.1"/>
    <property type="molecule type" value="Genomic_DNA"/>
</dbReference>
<feature type="transmembrane region" description="Helical" evidence="1">
    <location>
        <begin position="222"/>
        <end position="243"/>
    </location>
</feature>
<dbReference type="AlphaFoldDB" id="A0A317FZH4"/>
<accession>A0A317FZH4</accession>
<dbReference type="NCBIfam" id="TIGR00254">
    <property type="entry name" value="GGDEF"/>
    <property type="match status" value="1"/>
</dbReference>
<dbReference type="CDD" id="cd01949">
    <property type="entry name" value="GGDEF"/>
    <property type="match status" value="1"/>
</dbReference>
<feature type="domain" description="GGDEF" evidence="2">
    <location>
        <begin position="359"/>
        <end position="489"/>
    </location>
</feature>
<keyword evidence="4" id="KW-1185">Reference proteome</keyword>
<evidence type="ECO:0000256" key="1">
    <source>
        <dbReference type="SAM" id="Phobius"/>
    </source>
</evidence>
<dbReference type="PANTHER" id="PTHR45138">
    <property type="entry name" value="REGULATORY COMPONENTS OF SENSORY TRANSDUCTION SYSTEM"/>
    <property type="match status" value="1"/>
</dbReference>
<comment type="caution">
    <text evidence="3">The sequence shown here is derived from an EMBL/GenBank/DDBJ whole genome shotgun (WGS) entry which is preliminary data.</text>
</comment>
<dbReference type="Pfam" id="PF00990">
    <property type="entry name" value="GGDEF"/>
    <property type="match status" value="1"/>
</dbReference>
<dbReference type="Proteomes" id="UP000245488">
    <property type="component" value="Chromosome"/>
</dbReference>
<dbReference type="InterPro" id="IPR029787">
    <property type="entry name" value="Nucleotide_cyclase"/>
</dbReference>
<dbReference type="GO" id="GO:0052621">
    <property type="term" value="F:diguanylate cyclase activity"/>
    <property type="evidence" value="ECO:0007669"/>
    <property type="project" value="TreeGrafter"/>
</dbReference>
<evidence type="ECO:0000313" key="3">
    <source>
        <dbReference type="EMBL" id="PWT27134.1"/>
    </source>
</evidence>
<dbReference type="SUPFAM" id="SSF55073">
    <property type="entry name" value="Nucleotide cyclase"/>
    <property type="match status" value="1"/>
</dbReference>
<proteinExistence type="predicted"/>
<name>A0A317FZH4_BUTFI</name>
<dbReference type="InterPro" id="IPR000160">
    <property type="entry name" value="GGDEF_dom"/>
</dbReference>
<organism evidence="3 4">
    <name type="scientific">Butyrivibrio fibrisolvens</name>
    <dbReference type="NCBI Taxonomy" id="831"/>
    <lineage>
        <taxon>Bacteria</taxon>
        <taxon>Bacillati</taxon>
        <taxon>Bacillota</taxon>
        <taxon>Clostridia</taxon>
        <taxon>Lachnospirales</taxon>
        <taxon>Lachnospiraceae</taxon>
        <taxon>Butyrivibrio</taxon>
    </lineage>
</organism>